<name>A0A2G5CV90_AQUCA</name>
<evidence type="ECO:0000313" key="7">
    <source>
        <dbReference type="EMBL" id="PIA35202.1"/>
    </source>
</evidence>
<organism evidence="7 8">
    <name type="scientific">Aquilegia coerulea</name>
    <name type="common">Rocky mountain columbine</name>
    <dbReference type="NCBI Taxonomy" id="218851"/>
    <lineage>
        <taxon>Eukaryota</taxon>
        <taxon>Viridiplantae</taxon>
        <taxon>Streptophyta</taxon>
        <taxon>Embryophyta</taxon>
        <taxon>Tracheophyta</taxon>
        <taxon>Spermatophyta</taxon>
        <taxon>Magnoliopsida</taxon>
        <taxon>Ranunculales</taxon>
        <taxon>Ranunculaceae</taxon>
        <taxon>Thalictroideae</taxon>
        <taxon>Aquilegia</taxon>
    </lineage>
</organism>
<sequence>MYHFKHRVCEFHSKAPVVIVSGVSKRFCQQCSRFHELSEFDDVKRSCRKRLAGHNERRRKALRLQLMKNHCRKSGESKSSKKLQQTDLSI</sequence>
<evidence type="ECO:0000259" key="6">
    <source>
        <dbReference type="PROSITE" id="PS51141"/>
    </source>
</evidence>
<dbReference type="Proteomes" id="UP000230069">
    <property type="component" value="Unassembled WGS sequence"/>
</dbReference>
<dbReference type="GO" id="GO:0008270">
    <property type="term" value="F:zinc ion binding"/>
    <property type="evidence" value="ECO:0007669"/>
    <property type="project" value="UniProtKB-KW"/>
</dbReference>
<keyword evidence="2 4" id="KW-0863">Zinc-finger</keyword>
<evidence type="ECO:0000256" key="4">
    <source>
        <dbReference type="PROSITE-ProRule" id="PRU00470"/>
    </source>
</evidence>
<feature type="region of interest" description="Disordered" evidence="5">
    <location>
        <begin position="71"/>
        <end position="90"/>
    </location>
</feature>
<protein>
    <recommendedName>
        <fullName evidence="6">SBP-type domain-containing protein</fullName>
    </recommendedName>
</protein>
<dbReference type="EMBL" id="KZ305053">
    <property type="protein sequence ID" value="PIA35202.1"/>
    <property type="molecule type" value="Genomic_DNA"/>
</dbReference>
<feature type="domain" description="SBP-type" evidence="6">
    <location>
        <begin position="1"/>
        <end position="61"/>
    </location>
</feature>
<dbReference type="GO" id="GO:0005634">
    <property type="term" value="C:nucleus"/>
    <property type="evidence" value="ECO:0007669"/>
    <property type="project" value="InterPro"/>
</dbReference>
<keyword evidence="1" id="KW-0479">Metal-binding</keyword>
<evidence type="ECO:0000313" key="8">
    <source>
        <dbReference type="Proteomes" id="UP000230069"/>
    </source>
</evidence>
<keyword evidence="8" id="KW-1185">Reference proteome</keyword>
<evidence type="ECO:0000256" key="1">
    <source>
        <dbReference type="ARBA" id="ARBA00022723"/>
    </source>
</evidence>
<dbReference type="GO" id="GO:0003677">
    <property type="term" value="F:DNA binding"/>
    <property type="evidence" value="ECO:0007669"/>
    <property type="project" value="InterPro"/>
</dbReference>
<dbReference type="OrthoDB" id="514967at2759"/>
<dbReference type="InterPro" id="IPR004333">
    <property type="entry name" value="SBP_dom"/>
</dbReference>
<dbReference type="Pfam" id="PF03110">
    <property type="entry name" value="SBP"/>
    <property type="match status" value="1"/>
</dbReference>
<gene>
    <name evidence="7" type="ORF">AQUCO_03600099v1</name>
</gene>
<keyword evidence="3" id="KW-0862">Zinc</keyword>
<dbReference type="STRING" id="218851.A0A2G5CV90"/>
<dbReference type="InterPro" id="IPR036893">
    <property type="entry name" value="SBP_sf"/>
</dbReference>
<evidence type="ECO:0000256" key="5">
    <source>
        <dbReference type="SAM" id="MobiDB-lite"/>
    </source>
</evidence>
<proteinExistence type="predicted"/>
<evidence type="ECO:0000256" key="2">
    <source>
        <dbReference type="ARBA" id="ARBA00022771"/>
    </source>
</evidence>
<dbReference type="PROSITE" id="PS51141">
    <property type="entry name" value="ZF_SBP"/>
    <property type="match status" value="1"/>
</dbReference>
<dbReference type="InParanoid" id="A0A2G5CV90"/>
<accession>A0A2G5CV90</accession>
<dbReference type="PANTHER" id="PTHR31251">
    <property type="entry name" value="SQUAMOSA PROMOTER-BINDING-LIKE PROTEIN 4"/>
    <property type="match status" value="1"/>
</dbReference>
<dbReference type="SUPFAM" id="SSF103612">
    <property type="entry name" value="SBT domain"/>
    <property type="match status" value="1"/>
</dbReference>
<dbReference type="AlphaFoldDB" id="A0A2G5CV90"/>
<reference evidence="7 8" key="1">
    <citation type="submission" date="2017-09" db="EMBL/GenBank/DDBJ databases">
        <title>WGS assembly of Aquilegia coerulea Goldsmith.</title>
        <authorList>
            <person name="Hodges S."/>
            <person name="Kramer E."/>
            <person name="Nordborg M."/>
            <person name="Tomkins J."/>
            <person name="Borevitz J."/>
            <person name="Derieg N."/>
            <person name="Yan J."/>
            <person name="Mihaltcheva S."/>
            <person name="Hayes R.D."/>
            <person name="Rokhsar D."/>
        </authorList>
    </citation>
    <scope>NUCLEOTIDE SEQUENCE [LARGE SCALE GENOMIC DNA]</scope>
    <source>
        <strain evidence="8">cv. Goldsmith</strain>
    </source>
</reference>
<evidence type="ECO:0000256" key="3">
    <source>
        <dbReference type="ARBA" id="ARBA00022833"/>
    </source>
</evidence>
<dbReference type="InterPro" id="IPR044817">
    <property type="entry name" value="SBP-like"/>
</dbReference>
<dbReference type="PANTHER" id="PTHR31251:SF169">
    <property type="entry name" value="SQUAMOSA PROMOTER-BINDING-LIKE PROTEIN 8"/>
    <property type="match status" value="1"/>
</dbReference>
<dbReference type="Gene3D" id="4.10.1100.10">
    <property type="entry name" value="Transcription factor, SBP-box domain"/>
    <property type="match status" value="1"/>
</dbReference>